<organism evidence="2 3">
    <name type="scientific">Vitis vinifera</name>
    <name type="common">Grape</name>
    <dbReference type="NCBI Taxonomy" id="29760"/>
    <lineage>
        <taxon>Eukaryota</taxon>
        <taxon>Viridiplantae</taxon>
        <taxon>Streptophyta</taxon>
        <taxon>Embryophyta</taxon>
        <taxon>Tracheophyta</taxon>
        <taxon>Spermatophyta</taxon>
        <taxon>Magnoliopsida</taxon>
        <taxon>eudicotyledons</taxon>
        <taxon>Gunneridae</taxon>
        <taxon>Pentapetalae</taxon>
        <taxon>rosids</taxon>
        <taxon>Vitales</taxon>
        <taxon>Vitaceae</taxon>
        <taxon>Viteae</taxon>
        <taxon>Vitis</taxon>
    </lineage>
</organism>
<gene>
    <name evidence="2" type="ORF">CK203_103813</name>
</gene>
<feature type="region of interest" description="Disordered" evidence="1">
    <location>
        <begin position="116"/>
        <end position="157"/>
    </location>
</feature>
<sequence>MVYELLRTSTDAPLASTPVWAREFSSSEELITEFVDNAELFAKVWLVIEESNERWKAIIIENILCCHQAGSKTLTSQLVLEEKSLRFFGGNTFGSSIYLMDDDSKLSTNMTAKVEEPNSLSVKSDDNTAKDNVSKNKGEAVKDPETDTNPPAGKEKSVAEPIIVPIVLKMAEFDHKVWLNS</sequence>
<dbReference type="Proteomes" id="UP000288805">
    <property type="component" value="Unassembled WGS sequence"/>
</dbReference>
<evidence type="ECO:0000313" key="2">
    <source>
        <dbReference type="EMBL" id="RVW26533.1"/>
    </source>
</evidence>
<evidence type="ECO:0000256" key="1">
    <source>
        <dbReference type="SAM" id="MobiDB-lite"/>
    </source>
</evidence>
<dbReference type="EMBL" id="QGNW01002005">
    <property type="protein sequence ID" value="RVW26533.1"/>
    <property type="molecule type" value="Genomic_DNA"/>
</dbReference>
<reference evidence="2 3" key="1">
    <citation type="journal article" date="2018" name="PLoS Genet.">
        <title>Population sequencing reveals clonal diversity and ancestral inbreeding in the grapevine cultivar Chardonnay.</title>
        <authorList>
            <person name="Roach M.J."/>
            <person name="Johnson D.L."/>
            <person name="Bohlmann J."/>
            <person name="van Vuuren H.J."/>
            <person name="Jones S.J."/>
            <person name="Pretorius I.S."/>
            <person name="Schmidt S.A."/>
            <person name="Borneman A.R."/>
        </authorList>
    </citation>
    <scope>NUCLEOTIDE SEQUENCE [LARGE SCALE GENOMIC DNA]</scope>
    <source>
        <strain evidence="3">cv. Chardonnay</strain>
        <tissue evidence="2">Leaf</tissue>
    </source>
</reference>
<feature type="compositionally biased region" description="Basic and acidic residues" evidence="1">
    <location>
        <begin position="123"/>
        <end position="145"/>
    </location>
</feature>
<dbReference type="AlphaFoldDB" id="A0A438CTL9"/>
<name>A0A438CTL9_VITVI</name>
<accession>A0A438CTL9</accession>
<protein>
    <submittedName>
        <fullName evidence="2">Uncharacterized protein</fullName>
    </submittedName>
</protein>
<evidence type="ECO:0000313" key="3">
    <source>
        <dbReference type="Proteomes" id="UP000288805"/>
    </source>
</evidence>
<comment type="caution">
    <text evidence="2">The sequence shown here is derived from an EMBL/GenBank/DDBJ whole genome shotgun (WGS) entry which is preliminary data.</text>
</comment>
<proteinExistence type="predicted"/>